<geneLocation type="plasmid" evidence="2">
    <name>cbm2636_mp</name>
</geneLocation>
<dbReference type="AlphaFoldDB" id="A0A976AQV9"/>
<sequence length="28" mass="3288">MFYESLQGAEKQLERSCVYAWVGHIDLN</sequence>
<dbReference type="Proteomes" id="UP000254259">
    <property type="component" value="Plasmid CBM2636_mp"/>
</dbReference>
<protein>
    <submittedName>
        <fullName evidence="1">Uncharacterized protein</fullName>
    </submittedName>
</protein>
<proteinExistence type="predicted"/>
<keyword evidence="1" id="KW-0614">Plasmid</keyword>
<organism evidence="1 2">
    <name type="scientific">Cupriavidus taiwanensis</name>
    <dbReference type="NCBI Taxonomy" id="164546"/>
    <lineage>
        <taxon>Bacteria</taxon>
        <taxon>Pseudomonadati</taxon>
        <taxon>Pseudomonadota</taxon>
        <taxon>Betaproteobacteria</taxon>
        <taxon>Burkholderiales</taxon>
        <taxon>Burkholderiaceae</taxon>
        <taxon>Cupriavidus</taxon>
    </lineage>
</organism>
<name>A0A976AQV9_9BURK</name>
<evidence type="ECO:0000313" key="1">
    <source>
        <dbReference type="EMBL" id="SPD68312.1"/>
    </source>
</evidence>
<gene>
    <name evidence="1" type="ORF">CBM2636_MP21163</name>
</gene>
<dbReference type="EMBL" id="LT984814">
    <property type="protein sequence ID" value="SPD68312.1"/>
    <property type="molecule type" value="Genomic_DNA"/>
</dbReference>
<accession>A0A976AQV9</accession>
<reference evidence="1 2" key="1">
    <citation type="submission" date="2018-01" db="EMBL/GenBank/DDBJ databases">
        <authorList>
            <person name="Clerissi C."/>
        </authorList>
    </citation>
    <scope>NUCLEOTIDE SEQUENCE [LARGE SCALE GENOMIC DNA]</scope>
    <source>
        <strain evidence="1">Cupriavidus taiwanensis SWF 66322</strain>
        <plasmid evidence="2">cbm2636_mp</plasmid>
    </source>
</reference>
<evidence type="ECO:0000313" key="2">
    <source>
        <dbReference type="Proteomes" id="UP000254259"/>
    </source>
</evidence>